<name>A0A9D4ME87_DREPO</name>
<protein>
    <submittedName>
        <fullName evidence="1">Uncharacterized protein</fullName>
    </submittedName>
</protein>
<gene>
    <name evidence="1" type="ORF">DPMN_037300</name>
</gene>
<keyword evidence="2" id="KW-1185">Reference proteome</keyword>
<evidence type="ECO:0000313" key="2">
    <source>
        <dbReference type="Proteomes" id="UP000828390"/>
    </source>
</evidence>
<reference evidence="1" key="1">
    <citation type="journal article" date="2019" name="bioRxiv">
        <title>The Genome of the Zebra Mussel, Dreissena polymorpha: A Resource for Invasive Species Research.</title>
        <authorList>
            <person name="McCartney M.A."/>
            <person name="Auch B."/>
            <person name="Kono T."/>
            <person name="Mallez S."/>
            <person name="Zhang Y."/>
            <person name="Obille A."/>
            <person name="Becker A."/>
            <person name="Abrahante J.E."/>
            <person name="Garbe J."/>
            <person name="Badalamenti J.P."/>
            <person name="Herman A."/>
            <person name="Mangelson H."/>
            <person name="Liachko I."/>
            <person name="Sullivan S."/>
            <person name="Sone E.D."/>
            <person name="Koren S."/>
            <person name="Silverstein K.A.T."/>
            <person name="Beckman K.B."/>
            <person name="Gohl D.M."/>
        </authorList>
    </citation>
    <scope>NUCLEOTIDE SEQUENCE</scope>
    <source>
        <strain evidence="1">Duluth1</strain>
        <tissue evidence="1">Whole animal</tissue>
    </source>
</reference>
<organism evidence="1 2">
    <name type="scientific">Dreissena polymorpha</name>
    <name type="common">Zebra mussel</name>
    <name type="synonym">Mytilus polymorpha</name>
    <dbReference type="NCBI Taxonomy" id="45954"/>
    <lineage>
        <taxon>Eukaryota</taxon>
        <taxon>Metazoa</taxon>
        <taxon>Spiralia</taxon>
        <taxon>Lophotrochozoa</taxon>
        <taxon>Mollusca</taxon>
        <taxon>Bivalvia</taxon>
        <taxon>Autobranchia</taxon>
        <taxon>Heteroconchia</taxon>
        <taxon>Euheterodonta</taxon>
        <taxon>Imparidentia</taxon>
        <taxon>Neoheterodontei</taxon>
        <taxon>Myida</taxon>
        <taxon>Dreissenoidea</taxon>
        <taxon>Dreissenidae</taxon>
        <taxon>Dreissena</taxon>
    </lineage>
</organism>
<dbReference type="AlphaFoldDB" id="A0A9D4ME87"/>
<evidence type="ECO:0000313" key="1">
    <source>
        <dbReference type="EMBL" id="KAH3874059.1"/>
    </source>
</evidence>
<dbReference type="Proteomes" id="UP000828390">
    <property type="component" value="Unassembled WGS sequence"/>
</dbReference>
<accession>A0A9D4ME87</accession>
<dbReference type="EMBL" id="JAIWYP010000002">
    <property type="protein sequence ID" value="KAH3874059.1"/>
    <property type="molecule type" value="Genomic_DNA"/>
</dbReference>
<reference evidence="1" key="2">
    <citation type="submission" date="2020-11" db="EMBL/GenBank/DDBJ databases">
        <authorList>
            <person name="McCartney M.A."/>
            <person name="Auch B."/>
            <person name="Kono T."/>
            <person name="Mallez S."/>
            <person name="Becker A."/>
            <person name="Gohl D.M."/>
            <person name="Silverstein K.A.T."/>
            <person name="Koren S."/>
            <person name="Bechman K.B."/>
            <person name="Herman A."/>
            <person name="Abrahante J.E."/>
            <person name="Garbe J."/>
        </authorList>
    </citation>
    <scope>NUCLEOTIDE SEQUENCE</scope>
    <source>
        <strain evidence="1">Duluth1</strain>
        <tissue evidence="1">Whole animal</tissue>
    </source>
</reference>
<comment type="caution">
    <text evidence="1">The sequence shown here is derived from an EMBL/GenBank/DDBJ whole genome shotgun (WGS) entry which is preliminary data.</text>
</comment>
<proteinExistence type="predicted"/>
<sequence length="62" mass="6552">MAINDGLQTVATILHTFSVTDSDDAVNCSVRAPQNARFEVVLATSPGCLSSNFNVAKVAKQK</sequence>